<accession>D6TYV9</accession>
<reference evidence="1 2" key="1">
    <citation type="journal article" date="2011" name="Stand. Genomic Sci.">
        <title>Non-contiguous finished genome sequence and contextual data of the filamentous soil bacterium Ktedonobacter racemifer type strain (SOSP1-21).</title>
        <authorList>
            <person name="Chang Y.J."/>
            <person name="Land M."/>
            <person name="Hauser L."/>
            <person name="Chertkov O."/>
            <person name="Del Rio T.G."/>
            <person name="Nolan M."/>
            <person name="Copeland A."/>
            <person name="Tice H."/>
            <person name="Cheng J.F."/>
            <person name="Lucas S."/>
            <person name="Han C."/>
            <person name="Goodwin L."/>
            <person name="Pitluck S."/>
            <person name="Ivanova N."/>
            <person name="Ovchinikova G."/>
            <person name="Pati A."/>
            <person name="Chen A."/>
            <person name="Palaniappan K."/>
            <person name="Mavromatis K."/>
            <person name="Liolios K."/>
            <person name="Brettin T."/>
            <person name="Fiebig A."/>
            <person name="Rohde M."/>
            <person name="Abt B."/>
            <person name="Goker M."/>
            <person name="Detter J.C."/>
            <person name="Woyke T."/>
            <person name="Bristow J."/>
            <person name="Eisen J.A."/>
            <person name="Markowitz V."/>
            <person name="Hugenholtz P."/>
            <person name="Kyrpides N.C."/>
            <person name="Klenk H.P."/>
            <person name="Lapidus A."/>
        </authorList>
    </citation>
    <scope>NUCLEOTIDE SEQUENCE [LARGE SCALE GENOMIC DNA]</scope>
    <source>
        <strain evidence="2">DSM 44963</strain>
    </source>
</reference>
<keyword evidence="2" id="KW-1185">Reference proteome</keyword>
<dbReference type="InParanoid" id="D6TYV9"/>
<dbReference type="Proteomes" id="UP000004508">
    <property type="component" value="Unassembled WGS sequence"/>
</dbReference>
<organism evidence="1 2">
    <name type="scientific">Ktedonobacter racemifer DSM 44963</name>
    <dbReference type="NCBI Taxonomy" id="485913"/>
    <lineage>
        <taxon>Bacteria</taxon>
        <taxon>Bacillati</taxon>
        <taxon>Chloroflexota</taxon>
        <taxon>Ktedonobacteria</taxon>
        <taxon>Ktedonobacterales</taxon>
        <taxon>Ktedonobacteraceae</taxon>
        <taxon>Ktedonobacter</taxon>
    </lineage>
</organism>
<name>D6TYV9_KTERA</name>
<proteinExistence type="predicted"/>
<evidence type="ECO:0000313" key="1">
    <source>
        <dbReference type="EMBL" id="EFH85184.1"/>
    </source>
</evidence>
<sequence>MTSATTSVPLYPYTSRWLGQPQVASKNLSSCSRCPLRLFPFLTGRLRRKLCQEVVPFPATSNTGASTVSCGLPRFRLDWASDNQSSPYTTYLTSLWPLVLGLHSPLIQHATVPSTLSSESKLLVYPHCFSGPTPTGERDSCATWAHYYGNSVAMRLASFRRSRFCAKRTLSVFRCPFVSYRVHYPLLTGESVSIIWIPYDVFSVSSLWAWWDGCAFHRTET</sequence>
<comment type="caution">
    <text evidence="1">The sequence shown here is derived from an EMBL/GenBank/DDBJ whole genome shotgun (WGS) entry which is preliminary data.</text>
</comment>
<protein>
    <submittedName>
        <fullName evidence="1">Uncharacterized protein</fullName>
    </submittedName>
</protein>
<dbReference type="EMBL" id="ADVG01000003">
    <property type="protein sequence ID" value="EFH85184.1"/>
    <property type="molecule type" value="Genomic_DNA"/>
</dbReference>
<gene>
    <name evidence="1" type="ORF">Krac_6354</name>
</gene>
<dbReference type="AlphaFoldDB" id="D6TYV9"/>
<evidence type="ECO:0000313" key="2">
    <source>
        <dbReference type="Proteomes" id="UP000004508"/>
    </source>
</evidence>